<feature type="region of interest" description="Disordered" evidence="1">
    <location>
        <begin position="22"/>
        <end position="48"/>
    </location>
</feature>
<dbReference type="AlphaFoldDB" id="A0A7W3IXR4"/>
<evidence type="ECO:0008006" key="5">
    <source>
        <dbReference type="Google" id="ProtNLM"/>
    </source>
</evidence>
<dbReference type="Proteomes" id="UP000580910">
    <property type="component" value="Unassembled WGS sequence"/>
</dbReference>
<feature type="signal peptide" evidence="2">
    <location>
        <begin position="1"/>
        <end position="21"/>
    </location>
</feature>
<accession>A0A7W3IXR4</accession>
<feature type="compositionally biased region" description="Low complexity" evidence="1">
    <location>
        <begin position="33"/>
        <end position="47"/>
    </location>
</feature>
<gene>
    <name evidence="3" type="ORF">FB382_000891</name>
</gene>
<feature type="chain" id="PRO_5031339569" description="SnoaL-like domain-containing protein" evidence="2">
    <location>
        <begin position="22"/>
        <end position="198"/>
    </location>
</feature>
<reference evidence="3 4" key="1">
    <citation type="submission" date="2020-07" db="EMBL/GenBank/DDBJ databases">
        <title>Sequencing the genomes of 1000 actinobacteria strains.</title>
        <authorList>
            <person name="Klenk H.-P."/>
        </authorList>
    </citation>
    <scope>NUCLEOTIDE SEQUENCE [LARGE SCALE GENOMIC DNA]</scope>
    <source>
        <strain evidence="3 4">DSM 21349</strain>
    </source>
</reference>
<keyword evidence="2" id="KW-0732">Signal</keyword>
<dbReference type="EMBL" id="JACGXA010000001">
    <property type="protein sequence ID" value="MBA8802600.1"/>
    <property type="molecule type" value="Genomic_DNA"/>
</dbReference>
<evidence type="ECO:0000256" key="1">
    <source>
        <dbReference type="SAM" id="MobiDB-lite"/>
    </source>
</evidence>
<proteinExistence type="predicted"/>
<dbReference type="RefSeq" id="WP_182537144.1">
    <property type="nucleotide sequence ID" value="NZ_JACGXA010000001.1"/>
</dbReference>
<evidence type="ECO:0000313" key="4">
    <source>
        <dbReference type="Proteomes" id="UP000580910"/>
    </source>
</evidence>
<keyword evidence="4" id="KW-1185">Reference proteome</keyword>
<protein>
    <recommendedName>
        <fullName evidence="5">SnoaL-like domain-containing protein</fullName>
    </recommendedName>
</protein>
<evidence type="ECO:0000256" key="2">
    <source>
        <dbReference type="SAM" id="SignalP"/>
    </source>
</evidence>
<comment type="caution">
    <text evidence="3">The sequence shown here is derived from an EMBL/GenBank/DDBJ whole genome shotgun (WGS) entry which is preliminary data.</text>
</comment>
<dbReference type="PROSITE" id="PS51257">
    <property type="entry name" value="PROKAR_LIPOPROTEIN"/>
    <property type="match status" value="1"/>
</dbReference>
<evidence type="ECO:0000313" key="3">
    <source>
        <dbReference type="EMBL" id="MBA8802600.1"/>
    </source>
</evidence>
<sequence>MRNPVRPVAAAALAVALTATACSGDSTDDNPPASATSSSAKASESAAPEVVTKATLGKVTGKLPKKEGAHLKEAIGSVVDAWFDAAFTAGDYPRGDFHDAFPGFTTGARQEAVHDRKLMSNADIGKHIDSVEASKRRVRIDVLAVRRKPVGVTARVVLDFATTGKVEKHLEVKGRLFLTRNDDGWRVFGYDMTKGGAR</sequence>
<name>A0A7W3IXR4_9ACTN</name>
<organism evidence="3 4">
    <name type="scientific">Nocardioides ginsengisegetis</name>
    <dbReference type="NCBI Taxonomy" id="661491"/>
    <lineage>
        <taxon>Bacteria</taxon>
        <taxon>Bacillati</taxon>
        <taxon>Actinomycetota</taxon>
        <taxon>Actinomycetes</taxon>
        <taxon>Propionibacteriales</taxon>
        <taxon>Nocardioidaceae</taxon>
        <taxon>Nocardioides</taxon>
    </lineage>
</organism>